<sequence>LSNGPLEGARHDKREALKKELEAWIAAH</sequence>
<evidence type="ECO:0000313" key="1">
    <source>
        <dbReference type="EMBL" id="SVC49680.1"/>
    </source>
</evidence>
<organism evidence="1">
    <name type="scientific">marine metagenome</name>
    <dbReference type="NCBI Taxonomy" id="408172"/>
    <lineage>
        <taxon>unclassified sequences</taxon>
        <taxon>metagenomes</taxon>
        <taxon>ecological metagenomes</taxon>
    </lineage>
</organism>
<reference evidence="1" key="1">
    <citation type="submission" date="2018-05" db="EMBL/GenBank/DDBJ databases">
        <authorList>
            <person name="Lanie J.A."/>
            <person name="Ng W.-L."/>
            <person name="Kazmierczak K.M."/>
            <person name="Andrzejewski T.M."/>
            <person name="Davidsen T.M."/>
            <person name="Wayne K.J."/>
            <person name="Tettelin H."/>
            <person name="Glass J.I."/>
            <person name="Rusch D."/>
            <person name="Podicherti R."/>
            <person name="Tsui H.-C.T."/>
            <person name="Winkler M.E."/>
        </authorList>
    </citation>
    <scope>NUCLEOTIDE SEQUENCE</scope>
</reference>
<accession>A0A382MM26</accession>
<dbReference type="AlphaFoldDB" id="A0A382MM26"/>
<gene>
    <name evidence="1" type="ORF">METZ01_LOCUS302534</name>
</gene>
<name>A0A382MM26_9ZZZZ</name>
<dbReference type="EMBL" id="UINC01094442">
    <property type="protein sequence ID" value="SVC49680.1"/>
    <property type="molecule type" value="Genomic_DNA"/>
</dbReference>
<feature type="non-terminal residue" evidence="1">
    <location>
        <position position="1"/>
    </location>
</feature>
<protein>
    <submittedName>
        <fullName evidence="1">Uncharacterized protein</fullName>
    </submittedName>
</protein>
<proteinExistence type="predicted"/>